<organism evidence="2">
    <name type="scientific">marine sediment metagenome</name>
    <dbReference type="NCBI Taxonomy" id="412755"/>
    <lineage>
        <taxon>unclassified sequences</taxon>
        <taxon>metagenomes</taxon>
        <taxon>ecological metagenomes</taxon>
    </lineage>
</organism>
<feature type="compositionally biased region" description="Basic and acidic residues" evidence="1">
    <location>
        <begin position="35"/>
        <end position="46"/>
    </location>
</feature>
<reference evidence="2" key="1">
    <citation type="journal article" date="2015" name="Nature">
        <title>Complex archaea that bridge the gap between prokaryotes and eukaryotes.</title>
        <authorList>
            <person name="Spang A."/>
            <person name="Saw J.H."/>
            <person name="Jorgensen S.L."/>
            <person name="Zaremba-Niedzwiedzka K."/>
            <person name="Martijn J."/>
            <person name="Lind A.E."/>
            <person name="van Eijk R."/>
            <person name="Schleper C."/>
            <person name="Guy L."/>
            <person name="Ettema T.J."/>
        </authorList>
    </citation>
    <scope>NUCLEOTIDE SEQUENCE</scope>
</reference>
<feature type="compositionally biased region" description="Basic and acidic residues" evidence="1">
    <location>
        <begin position="9"/>
        <end position="21"/>
    </location>
</feature>
<evidence type="ECO:0000256" key="1">
    <source>
        <dbReference type="SAM" id="MobiDB-lite"/>
    </source>
</evidence>
<comment type="caution">
    <text evidence="2">The sequence shown here is derived from an EMBL/GenBank/DDBJ whole genome shotgun (WGS) entry which is preliminary data.</text>
</comment>
<sequence length="54" mass="6622">MGKRKKGKSLKEIFNKIERDAYSPSARKQVKHWRKAGERREAEYKDFKKKNKRR</sequence>
<dbReference type="EMBL" id="LAZR01017755">
    <property type="protein sequence ID" value="KKL99093.1"/>
    <property type="molecule type" value="Genomic_DNA"/>
</dbReference>
<name>A0A0F9GJV2_9ZZZZ</name>
<accession>A0A0F9GJV2</accession>
<dbReference type="AlphaFoldDB" id="A0A0F9GJV2"/>
<feature type="region of interest" description="Disordered" evidence="1">
    <location>
        <begin position="1"/>
        <end position="54"/>
    </location>
</feature>
<evidence type="ECO:0000313" key="2">
    <source>
        <dbReference type="EMBL" id="KKL99093.1"/>
    </source>
</evidence>
<protein>
    <submittedName>
        <fullName evidence="2">Uncharacterized protein</fullName>
    </submittedName>
</protein>
<proteinExistence type="predicted"/>
<gene>
    <name evidence="2" type="ORF">LCGC14_1817800</name>
</gene>